<dbReference type="GO" id="GO:0005886">
    <property type="term" value="C:plasma membrane"/>
    <property type="evidence" value="ECO:0007669"/>
    <property type="project" value="UniProtKB-SubCell"/>
</dbReference>
<sequence>MAIPQVIAAKFVGAELPAIVGSLCSIAITVLFTRWHEDEKEPDVERPSMKEMLKACSPFILVFIFVIFTSSLVAPVNNLLSKATTNLVIYTGKNPNTLAINWLNSPGTLLLISTLIGEPFKALALRK</sequence>
<feature type="transmembrane region" description="Helical" evidence="8">
    <location>
        <begin position="16"/>
        <end position="35"/>
    </location>
</feature>
<keyword evidence="7 8" id="KW-0472">Membrane</keyword>
<evidence type="ECO:0000256" key="7">
    <source>
        <dbReference type="ARBA" id="ARBA00023136"/>
    </source>
</evidence>
<dbReference type="AlphaFoldDB" id="A0A8H9F8Q3"/>
<reference evidence="9" key="1">
    <citation type="submission" date="2020-07" db="EMBL/GenBank/DDBJ databases">
        <title>Draft genome sequence of Lactobacillus helveticus strain H-8.</title>
        <authorList>
            <person name="Endo A."/>
            <person name="Maeno S."/>
            <person name="Kido Y."/>
        </authorList>
    </citation>
    <scope>NUCLEOTIDE SEQUENCE</scope>
    <source>
        <strain evidence="9">H-8</strain>
    </source>
</reference>
<evidence type="ECO:0000256" key="4">
    <source>
        <dbReference type="ARBA" id="ARBA00022475"/>
    </source>
</evidence>
<evidence type="ECO:0000256" key="3">
    <source>
        <dbReference type="ARBA" id="ARBA00022448"/>
    </source>
</evidence>
<accession>A0A8H9F8Q3</accession>
<keyword evidence="4 8" id="KW-1003">Cell membrane</keyword>
<dbReference type="InterPro" id="IPR003804">
    <property type="entry name" value="Lactate_perm"/>
</dbReference>
<evidence type="ECO:0000256" key="1">
    <source>
        <dbReference type="ARBA" id="ARBA00004651"/>
    </source>
</evidence>
<evidence type="ECO:0000256" key="6">
    <source>
        <dbReference type="ARBA" id="ARBA00022989"/>
    </source>
</evidence>
<protein>
    <recommendedName>
        <fullName evidence="8">L-lactate permease</fullName>
    </recommendedName>
</protein>
<comment type="function">
    <text evidence="8">Uptake of L-lactate across the membrane. Can also transport D-lactate and glycolate.</text>
</comment>
<dbReference type="EMBL" id="BLYO01000297">
    <property type="protein sequence ID" value="GFO99614.1"/>
    <property type="molecule type" value="Genomic_DNA"/>
</dbReference>
<comment type="similarity">
    <text evidence="2 8">Belongs to the lactate permease family.</text>
</comment>
<comment type="caution">
    <text evidence="9">The sequence shown here is derived from an EMBL/GenBank/DDBJ whole genome shotgun (WGS) entry which is preliminary data.</text>
</comment>
<keyword evidence="3 8" id="KW-0813">Transport</keyword>
<gene>
    <name evidence="9" type="ORF">LHEH8_13700</name>
</gene>
<organism evidence="9 10">
    <name type="scientific">Lactobacillus helveticus</name>
    <name type="common">Lactobacillus suntoryeus</name>
    <dbReference type="NCBI Taxonomy" id="1587"/>
    <lineage>
        <taxon>Bacteria</taxon>
        <taxon>Bacillati</taxon>
        <taxon>Bacillota</taxon>
        <taxon>Bacilli</taxon>
        <taxon>Lactobacillales</taxon>
        <taxon>Lactobacillaceae</taxon>
        <taxon>Lactobacillus</taxon>
    </lineage>
</organism>
<evidence type="ECO:0000256" key="2">
    <source>
        <dbReference type="ARBA" id="ARBA00010100"/>
    </source>
</evidence>
<evidence type="ECO:0000256" key="8">
    <source>
        <dbReference type="RuleBase" id="RU365092"/>
    </source>
</evidence>
<dbReference type="PANTHER" id="PTHR30003">
    <property type="entry name" value="L-LACTATE PERMEASE"/>
    <property type="match status" value="1"/>
</dbReference>
<dbReference type="Pfam" id="PF02652">
    <property type="entry name" value="Lactate_perm"/>
    <property type="match status" value="1"/>
</dbReference>
<evidence type="ECO:0000313" key="9">
    <source>
        <dbReference type="EMBL" id="GFO99614.1"/>
    </source>
</evidence>
<dbReference type="Proteomes" id="UP000618094">
    <property type="component" value="Unassembled WGS sequence"/>
</dbReference>
<dbReference type="GO" id="GO:0015295">
    <property type="term" value="F:solute:proton symporter activity"/>
    <property type="evidence" value="ECO:0007669"/>
    <property type="project" value="TreeGrafter"/>
</dbReference>
<dbReference type="PANTHER" id="PTHR30003:SF0">
    <property type="entry name" value="GLYCOLATE PERMEASE GLCA-RELATED"/>
    <property type="match status" value="1"/>
</dbReference>
<evidence type="ECO:0000313" key="10">
    <source>
        <dbReference type="Proteomes" id="UP000618094"/>
    </source>
</evidence>
<name>A0A8H9F8Q3_LACHE</name>
<feature type="transmembrane region" description="Helical" evidence="8">
    <location>
        <begin position="56"/>
        <end position="77"/>
    </location>
</feature>
<proteinExistence type="inferred from homology"/>
<comment type="subcellular location">
    <subcellularLocation>
        <location evidence="1 8">Cell membrane</location>
        <topology evidence="1 8">Multi-pass membrane protein</topology>
    </subcellularLocation>
</comment>
<keyword evidence="6 8" id="KW-1133">Transmembrane helix</keyword>
<keyword evidence="5 8" id="KW-0812">Transmembrane</keyword>
<comment type="caution">
    <text evidence="8">Lacks conserved residue(s) required for the propagation of feature annotation.</text>
</comment>
<evidence type="ECO:0000256" key="5">
    <source>
        <dbReference type="ARBA" id="ARBA00022692"/>
    </source>
</evidence>
<dbReference type="GO" id="GO:0015129">
    <property type="term" value="F:lactate transmembrane transporter activity"/>
    <property type="evidence" value="ECO:0007669"/>
    <property type="project" value="UniProtKB-UniRule"/>
</dbReference>